<sequence length="178" mass="20299">MKITVFHADECDRKKCTSIKMEKMGKCRLVYNINKIPSGAIVLNPYAEKAVSYEDYRFVERRGIVGLDCSWNEVSSSKKFFSLSKYHRSLPFLIATNPVNYGKACILSTVEAISATLYITRFKDEARDILDGFKWGHTFLELNHDLLESYSEADTSGEVVKIQNEFLESKNASNSNEE</sequence>
<accession>A0A8T3VDK4</accession>
<evidence type="ECO:0000256" key="3">
    <source>
        <dbReference type="ARBA" id="ARBA00022517"/>
    </source>
</evidence>
<dbReference type="GO" id="GO:0106388">
    <property type="term" value="F:rRNA small subunit aminocarboxypropyltransferase activity"/>
    <property type="evidence" value="ECO:0007669"/>
    <property type="project" value="UniProtKB-EC"/>
</dbReference>
<dbReference type="PANTHER" id="PTHR20426">
    <property type="entry name" value="RIBOSOME BIOGENESIS PROTEIN TSR3 HOMOLOG"/>
    <property type="match status" value="1"/>
</dbReference>
<protein>
    <recommendedName>
        <fullName evidence="1 7">16S rRNA aminocarboxypropyltransferase</fullName>
        <ecNumber evidence="7">2.5.1.157</ecNumber>
    </recommendedName>
</protein>
<evidence type="ECO:0000256" key="1">
    <source>
        <dbReference type="ARBA" id="ARBA00014114"/>
    </source>
</evidence>
<organism evidence="9 10">
    <name type="scientific">Methanobrevibacter millerae</name>
    <dbReference type="NCBI Taxonomy" id="230361"/>
    <lineage>
        <taxon>Archaea</taxon>
        <taxon>Methanobacteriati</taxon>
        <taxon>Methanobacteriota</taxon>
        <taxon>Methanomada group</taxon>
        <taxon>Methanobacteria</taxon>
        <taxon>Methanobacteriales</taxon>
        <taxon>Methanobacteriaceae</taxon>
        <taxon>Methanobrevibacter</taxon>
    </lineage>
</organism>
<evidence type="ECO:0000256" key="4">
    <source>
        <dbReference type="ARBA" id="ARBA00022552"/>
    </source>
</evidence>
<comment type="similarity">
    <text evidence="7">Belongs to the TDD superfamily. TSR3 family.</text>
</comment>
<evidence type="ECO:0000313" key="10">
    <source>
        <dbReference type="Proteomes" id="UP000762703"/>
    </source>
</evidence>
<proteinExistence type="inferred from homology"/>
<dbReference type="InterPro" id="IPR022968">
    <property type="entry name" value="Tsr3-like"/>
</dbReference>
<dbReference type="GO" id="GO:0005737">
    <property type="term" value="C:cytoplasm"/>
    <property type="evidence" value="ECO:0007669"/>
    <property type="project" value="UniProtKB-SubCell"/>
</dbReference>
<gene>
    <name evidence="9" type="ORF">E7Z73_09905</name>
</gene>
<feature type="domain" description="16S/18S rRNA aminocarboxypropyltransferase Tsr3 C-terminal" evidence="8">
    <location>
        <begin position="41"/>
        <end position="167"/>
    </location>
</feature>
<dbReference type="EMBL" id="SUTE01000081">
    <property type="protein sequence ID" value="MBE6506028.1"/>
    <property type="molecule type" value="Genomic_DNA"/>
</dbReference>
<comment type="function">
    <text evidence="7">Aminocarboxypropyltransferase that catalyzes the aminocarboxypropyl transfer on pseudouridine corresponding to position 914 in M.jannaschii 16S rRNA. It constitutes the last step in biosynthesis of the hypermodified N1-methyl-N3-(3-amino-3-carboxypropyl) pseudouridine (m1acp3-Psi).</text>
</comment>
<dbReference type="InterPro" id="IPR007177">
    <property type="entry name" value="Tsr3_C"/>
</dbReference>
<evidence type="ECO:0000256" key="5">
    <source>
        <dbReference type="ARBA" id="ARBA00022679"/>
    </source>
</evidence>
<dbReference type="GO" id="GO:0000455">
    <property type="term" value="P:enzyme-directed rRNA pseudouridine synthesis"/>
    <property type="evidence" value="ECO:0007669"/>
    <property type="project" value="UniProtKB-UniRule"/>
</dbReference>
<evidence type="ECO:0000259" key="8">
    <source>
        <dbReference type="Pfam" id="PF04034"/>
    </source>
</evidence>
<reference evidence="9" key="1">
    <citation type="submission" date="2019-04" db="EMBL/GenBank/DDBJ databases">
        <title>Evolution of Biomass-Degrading Anaerobic Consortia Revealed by Metagenomics.</title>
        <authorList>
            <person name="Peng X."/>
        </authorList>
    </citation>
    <scope>NUCLEOTIDE SEQUENCE</scope>
    <source>
        <strain evidence="9">SIG12</strain>
    </source>
</reference>
<feature type="binding site" evidence="7">
    <location>
        <position position="67"/>
    </location>
    <ligand>
        <name>S-adenosyl-L-methionine</name>
        <dbReference type="ChEBI" id="CHEBI:59789"/>
    </ligand>
</feature>
<dbReference type="PANTHER" id="PTHR20426:SF0">
    <property type="entry name" value="18S RRNA AMINOCARBOXYPROPYLTRANSFERASE"/>
    <property type="match status" value="1"/>
</dbReference>
<dbReference type="Proteomes" id="UP000762703">
    <property type="component" value="Unassembled WGS sequence"/>
</dbReference>
<dbReference type="EC" id="2.5.1.157" evidence="7"/>
<dbReference type="AlphaFoldDB" id="A0A8T3VDK4"/>
<evidence type="ECO:0000313" key="9">
    <source>
        <dbReference type="EMBL" id="MBE6506028.1"/>
    </source>
</evidence>
<dbReference type="HAMAP" id="MF_01116">
    <property type="entry name" value="TSR3"/>
    <property type="match status" value="1"/>
</dbReference>
<dbReference type="NCBIfam" id="NF002621">
    <property type="entry name" value="PRK02287.1"/>
    <property type="match status" value="1"/>
</dbReference>
<feature type="binding site" evidence="7">
    <location>
        <position position="90"/>
    </location>
    <ligand>
        <name>S-adenosyl-L-methionine</name>
        <dbReference type="ChEBI" id="CHEBI:59789"/>
    </ligand>
</feature>
<comment type="catalytic activity">
    <reaction evidence="7">
        <text>an N(1)-methylpseudouridine in rRNA + S-adenosyl-L-methionine = N(1)-methyl-N(3)-[(3S)-3-amino-3-carboxypropyl]pseudouridine in rRNA + S-methyl-5'-thioadenosine + H(+)</text>
        <dbReference type="Rhea" id="RHEA:63296"/>
        <dbReference type="Rhea" id="RHEA-COMP:11634"/>
        <dbReference type="Rhea" id="RHEA-COMP:16310"/>
        <dbReference type="ChEBI" id="CHEBI:15378"/>
        <dbReference type="ChEBI" id="CHEBI:17509"/>
        <dbReference type="ChEBI" id="CHEBI:59789"/>
        <dbReference type="ChEBI" id="CHEBI:74890"/>
        <dbReference type="ChEBI" id="CHEBI:146234"/>
        <dbReference type="EC" id="2.5.1.157"/>
    </reaction>
</comment>
<dbReference type="Pfam" id="PF04034">
    <property type="entry name" value="Ribo_biogen_C"/>
    <property type="match status" value="1"/>
</dbReference>
<comment type="caution">
    <text evidence="7">Lacks conserved residue(s) required for the propagation of feature annotation.</text>
</comment>
<evidence type="ECO:0000256" key="7">
    <source>
        <dbReference type="HAMAP-Rule" id="MF_01116"/>
    </source>
</evidence>
<keyword evidence="6 7" id="KW-0949">S-adenosyl-L-methionine</keyword>
<keyword evidence="2 7" id="KW-0963">Cytoplasm</keyword>
<name>A0A8T3VDK4_9EURY</name>
<feature type="binding site" evidence="7">
    <location>
        <position position="17"/>
    </location>
    <ligand>
        <name>S-adenosyl-L-methionine</name>
        <dbReference type="ChEBI" id="CHEBI:59789"/>
    </ligand>
</feature>
<evidence type="ECO:0000256" key="2">
    <source>
        <dbReference type="ARBA" id="ARBA00022490"/>
    </source>
</evidence>
<dbReference type="GO" id="GO:1904047">
    <property type="term" value="F:S-adenosyl-L-methionine binding"/>
    <property type="evidence" value="ECO:0007669"/>
    <property type="project" value="UniProtKB-UniRule"/>
</dbReference>
<dbReference type="RefSeq" id="WP_303737676.1">
    <property type="nucleotide sequence ID" value="NZ_SUTE01000081.1"/>
</dbReference>
<keyword evidence="5 7" id="KW-0808">Transferase</keyword>
<keyword evidence="4 7" id="KW-0698">rRNA processing</keyword>
<comment type="subcellular location">
    <subcellularLocation>
        <location evidence="7">Cytoplasm</location>
    </subcellularLocation>
</comment>
<feature type="binding site" evidence="7">
    <location>
        <position position="109"/>
    </location>
    <ligand>
        <name>S-adenosyl-L-methionine</name>
        <dbReference type="ChEBI" id="CHEBI:59789"/>
    </ligand>
</feature>
<evidence type="ECO:0000256" key="6">
    <source>
        <dbReference type="ARBA" id="ARBA00022691"/>
    </source>
</evidence>
<keyword evidence="3 7" id="KW-0690">Ribosome biogenesis</keyword>
<comment type="caution">
    <text evidence="9">The sequence shown here is derived from an EMBL/GenBank/DDBJ whole genome shotgun (WGS) entry which is preliminary data.</text>
</comment>